<keyword evidence="6" id="KW-1185">Reference proteome</keyword>
<reference evidence="5 6" key="1">
    <citation type="submission" date="2016-05" db="EMBL/GenBank/DDBJ databases">
        <authorList>
            <person name="Lavstsen T."/>
            <person name="Jespersen J.S."/>
        </authorList>
    </citation>
    <scope>NUCLEOTIDE SEQUENCE [LARGE SCALE GENOMIC DNA]</scope>
    <source>
        <strain evidence="5 6">YLB-01</strain>
    </source>
</reference>
<evidence type="ECO:0000313" key="6">
    <source>
        <dbReference type="Proteomes" id="UP000093355"/>
    </source>
</evidence>
<feature type="domain" description="DUF4073" evidence="4">
    <location>
        <begin position="555"/>
        <end position="625"/>
    </location>
</feature>
<dbReference type="PANTHER" id="PTHR22953">
    <property type="entry name" value="ACID PHOSPHATASE RELATED"/>
    <property type="match status" value="1"/>
</dbReference>
<evidence type="ECO:0000313" key="5">
    <source>
        <dbReference type="EMBL" id="OCG74226.1"/>
    </source>
</evidence>
<evidence type="ECO:0000256" key="1">
    <source>
        <dbReference type="ARBA" id="ARBA00022729"/>
    </source>
</evidence>
<dbReference type="Proteomes" id="UP000093355">
    <property type="component" value="Unassembled WGS sequence"/>
</dbReference>
<feature type="signal peptide" evidence="2">
    <location>
        <begin position="1"/>
        <end position="32"/>
    </location>
</feature>
<dbReference type="Gene3D" id="2.60.40.2700">
    <property type="match status" value="1"/>
</dbReference>
<dbReference type="SUPFAM" id="SSF56300">
    <property type="entry name" value="Metallo-dependent phosphatases"/>
    <property type="match status" value="1"/>
</dbReference>
<dbReference type="EMBL" id="LXMD01000022">
    <property type="protein sequence ID" value="OCG74226.1"/>
    <property type="molecule type" value="Genomic_DNA"/>
</dbReference>
<accession>A0A1B9NC95</accession>
<dbReference type="RefSeq" id="WP_067025527.1">
    <property type="nucleotide sequence ID" value="NZ_CP038256.1"/>
</dbReference>
<feature type="domain" description="Calcineurin-like phosphoesterase" evidence="3">
    <location>
        <begin position="357"/>
        <end position="552"/>
    </location>
</feature>
<evidence type="ECO:0008006" key="7">
    <source>
        <dbReference type="Google" id="ProtNLM"/>
    </source>
</evidence>
<dbReference type="InterPro" id="IPR025142">
    <property type="entry name" value="DUF4073"/>
</dbReference>
<evidence type="ECO:0000256" key="2">
    <source>
        <dbReference type="SAM" id="SignalP"/>
    </source>
</evidence>
<dbReference type="InterPro" id="IPR004843">
    <property type="entry name" value="Calcineurin-like_PHP"/>
</dbReference>
<name>A0A1B9NC95_9MICO</name>
<dbReference type="AlphaFoldDB" id="A0A1B9NC95"/>
<dbReference type="PANTHER" id="PTHR22953:SF153">
    <property type="entry name" value="PURPLE ACID PHOSPHATASE"/>
    <property type="match status" value="1"/>
</dbReference>
<dbReference type="GO" id="GO:0003993">
    <property type="term" value="F:acid phosphatase activity"/>
    <property type="evidence" value="ECO:0007669"/>
    <property type="project" value="InterPro"/>
</dbReference>
<comment type="caution">
    <text evidence="5">The sequence shown here is derived from an EMBL/GenBank/DDBJ whole genome shotgun (WGS) entry which is preliminary data.</text>
</comment>
<keyword evidence="1 2" id="KW-0732">Signal</keyword>
<dbReference type="STRING" id="904291.A7J15_05055"/>
<evidence type="ECO:0000259" key="4">
    <source>
        <dbReference type="Pfam" id="PF13285"/>
    </source>
</evidence>
<dbReference type="Pfam" id="PF13285">
    <property type="entry name" value="DUF4073"/>
    <property type="match status" value="1"/>
</dbReference>
<organism evidence="5 6">
    <name type="scientific">Microbacterium sediminis</name>
    <dbReference type="NCBI Taxonomy" id="904291"/>
    <lineage>
        <taxon>Bacteria</taxon>
        <taxon>Bacillati</taxon>
        <taxon>Actinomycetota</taxon>
        <taxon>Actinomycetes</taxon>
        <taxon>Micrococcales</taxon>
        <taxon>Microbacteriaceae</taxon>
        <taxon>Microbacterium</taxon>
    </lineage>
</organism>
<dbReference type="Pfam" id="PF00149">
    <property type="entry name" value="Metallophos"/>
    <property type="match status" value="1"/>
</dbReference>
<protein>
    <recommendedName>
        <fullName evidence="7">DUF4073 domain-containing protein</fullName>
    </recommendedName>
</protein>
<sequence length="738" mass="78443">MHAPTPRPHLRRAAIAVTAFGLIALPALPAVATEGDAAVVAPAASSSLTIADTALVEGEPLVVQWQTDAPHALNWIGVYPPSAGVPDGNPGSTQWQYAPDATGTATFTGLPAGEWDVYFLAQDGYAPLAAPVRVTVSADPDRPAPGDPAAPVEIDPVVTTNETDEVIAREGFAPGGAEGWSVAFADEDAAYGGWTFTTEDAWVGATDEYAARIDEMRRRFARAQDTFAVADARQYGGALDTTLASAPVDVAGLGAVRLTFDSHYRGSAGQAGTVGVSFDGGETTEILRLDSQTVTDGYDARQMNYVQDITVEVPAGAHEAVFTWGFTGEGDDHYWAIDSVAVHEALAEATGEPTQAWVMSDIQGHPGDWQHALGDYAQLAPDADAMVIVGDVVNSGTEAEWDDISEVMDATADIRPGKTIAMIGNHERYAAGGFEANRDRFLAFAQRDEVYDEYLLEGPGGDVPVIALGQEFASPSDVAMSDAQVEFLEERLAYWTAQDKQVLVMTHFPLGDTVSASWIPWYSEHHQMNDRLTSILGNYPNAVVFSGHTHYPAELGDWAVQRRTADGHADGFWAVNTVAMHIEWDARGENTQGITEVTTRDINQGLTVDAYADRLVVTAYDFAGEGATPLRQVTIPNPLVASETVAAPAVVAGEPRIVSTHKNGIKPGAKLTVDEGEWTEGAEFAYQWLADGEPIAGATGEQFHLVGAWKGTDIAVRVTGTVAGLEPATAVSAPVRID</sequence>
<dbReference type="InterPro" id="IPR029052">
    <property type="entry name" value="Metallo-depent_PP-like"/>
</dbReference>
<proteinExistence type="predicted"/>
<evidence type="ECO:0000259" key="3">
    <source>
        <dbReference type="Pfam" id="PF00149"/>
    </source>
</evidence>
<gene>
    <name evidence="5" type="ORF">A7J15_05055</name>
</gene>
<feature type="chain" id="PRO_5008631905" description="DUF4073 domain-containing protein" evidence="2">
    <location>
        <begin position="33"/>
        <end position="738"/>
    </location>
</feature>
<dbReference type="InterPro" id="IPR039331">
    <property type="entry name" value="PAPs-like"/>
</dbReference>
<dbReference type="Gene3D" id="3.60.21.10">
    <property type="match status" value="1"/>
</dbReference>